<evidence type="ECO:0000256" key="3">
    <source>
        <dbReference type="ARBA" id="ARBA00022692"/>
    </source>
</evidence>
<evidence type="ECO:0000313" key="6">
    <source>
        <dbReference type="EMBL" id="AWV90909.1"/>
    </source>
</evidence>
<keyword evidence="3" id="KW-0812">Transmembrane</keyword>
<protein>
    <submittedName>
        <fullName evidence="6">Uncharacterized protein</fullName>
    </submittedName>
</protein>
<dbReference type="KEGG" id="bsed:DN745_16900"/>
<evidence type="ECO:0000256" key="2">
    <source>
        <dbReference type="ARBA" id="ARBA00022475"/>
    </source>
</evidence>
<dbReference type="GO" id="GO:0005886">
    <property type="term" value="C:plasma membrane"/>
    <property type="evidence" value="ECO:0007669"/>
    <property type="project" value="UniProtKB-SubCell"/>
</dbReference>
<dbReference type="InterPro" id="IPR050833">
    <property type="entry name" value="Poly_Biosynth_Transport"/>
</dbReference>
<dbReference type="RefSeq" id="WP_111336676.1">
    <property type="nucleotide sequence ID" value="NZ_CP030032.1"/>
</dbReference>
<keyword evidence="4" id="KW-1133">Transmembrane helix</keyword>
<sequence>MTEHENTPESADSVAPSLHAAETPNDDTARSTGRGFLVITGAKLWFMLTGAVIQLGLPIFLGSPEKFGVFKIVTESISLLNMVMITGTLQAVSKMVSEQPLAARRVVHQAMKLQLALGVPIAAAYALGSPWIAEQFNDPSLTPYIRVSSLIVLAYAFYAIFIGYFNGTKAFVAQATMDIVFSTLKMLLLVGLVLLGFGVMGAVVGFAMAAGIVCVISGVWVWRVMAREAAKPDAAEVSITEEQSPKAALKRLLGYLVLIMLYTFALNGLMRADLFMLKRIASEVPPHLVGAEAVFNSLSSKFAGLYGAALNIARIPYMGVIAVTFVIFPLISASTFAEDRERTKAYIHDTFRYCLLLIASVGGLLALNSDAIITGLYATAYQQAAPALAILSVSIIFFALYYVATTIIIGAGRPGVAVVIMTLSMLLSGALNYVFIDNLHEANVEQITWTPEVAAPADTAQGAVYAAIEIAQNRNDLAGPYLLKAPEYMTAAATATTIAMLFGFLLSLAWLWRTYRAGLPPATLARVMAALAILGGANYFLTLPSQWVLEFGKIGFLAIVAVKMGVMGLLFLGILFALREFGPKDLARVKAVIGKK</sequence>
<dbReference type="AlphaFoldDB" id="A0A2Z4FPI6"/>
<comment type="subcellular location">
    <subcellularLocation>
        <location evidence="1">Cell membrane</location>
        <topology evidence="1">Multi-pass membrane protein</topology>
    </subcellularLocation>
</comment>
<accession>A0A2Z4FPI6</accession>
<keyword evidence="2" id="KW-1003">Cell membrane</keyword>
<reference evidence="6 7" key="1">
    <citation type="submission" date="2018-06" db="EMBL/GenBank/DDBJ databases">
        <title>Lujinxingia sediminis gen. nov. sp. nov., a new facultative anaerobic member of the class Deltaproteobacteria, and proposal of Lujinxingaceae fam. nov.</title>
        <authorList>
            <person name="Guo L.-Y."/>
            <person name="Li C.-M."/>
            <person name="Wang S."/>
            <person name="Du Z.-J."/>
        </authorList>
    </citation>
    <scope>NUCLEOTIDE SEQUENCE [LARGE SCALE GENOMIC DNA]</scope>
    <source>
        <strain evidence="6 7">FA350</strain>
    </source>
</reference>
<dbReference type="PANTHER" id="PTHR30250">
    <property type="entry name" value="PST FAMILY PREDICTED COLANIC ACID TRANSPORTER"/>
    <property type="match status" value="1"/>
</dbReference>
<dbReference type="EMBL" id="CP030032">
    <property type="protein sequence ID" value="AWV90909.1"/>
    <property type="molecule type" value="Genomic_DNA"/>
</dbReference>
<dbReference type="Pfam" id="PF01943">
    <property type="entry name" value="Polysacc_synt"/>
    <property type="match status" value="1"/>
</dbReference>
<evidence type="ECO:0000256" key="4">
    <source>
        <dbReference type="ARBA" id="ARBA00022989"/>
    </source>
</evidence>
<name>A0A2Z4FPI6_9DELT</name>
<evidence type="ECO:0000313" key="7">
    <source>
        <dbReference type="Proteomes" id="UP000249799"/>
    </source>
</evidence>
<dbReference type="PANTHER" id="PTHR30250:SF11">
    <property type="entry name" value="O-ANTIGEN TRANSPORTER-RELATED"/>
    <property type="match status" value="1"/>
</dbReference>
<gene>
    <name evidence="6" type="ORF">DN745_16900</name>
</gene>
<keyword evidence="5" id="KW-0472">Membrane</keyword>
<evidence type="ECO:0000256" key="1">
    <source>
        <dbReference type="ARBA" id="ARBA00004651"/>
    </source>
</evidence>
<organism evidence="6 7">
    <name type="scientific">Bradymonas sediminis</name>
    <dbReference type="NCBI Taxonomy" id="1548548"/>
    <lineage>
        <taxon>Bacteria</taxon>
        <taxon>Deltaproteobacteria</taxon>
        <taxon>Bradymonadales</taxon>
        <taxon>Bradymonadaceae</taxon>
        <taxon>Bradymonas</taxon>
    </lineage>
</organism>
<proteinExistence type="predicted"/>
<dbReference type="InterPro" id="IPR002797">
    <property type="entry name" value="Polysacc_synth"/>
</dbReference>
<dbReference type="Proteomes" id="UP000249799">
    <property type="component" value="Chromosome"/>
</dbReference>
<dbReference type="OrthoDB" id="5506032at2"/>
<evidence type="ECO:0000256" key="5">
    <source>
        <dbReference type="ARBA" id="ARBA00023136"/>
    </source>
</evidence>
<keyword evidence="7" id="KW-1185">Reference proteome</keyword>